<sequence length="296" mass="32069">MELRHLRYFVAVAEEMNFTRAAERLHIGQPPLSQQIQALEAELGVQLFSRGKRKIALTDAGALFLTRARAILAAAVAAGEEARRVAQGEEGELRIGFTSTLPLTPILPAIVQDYRRLSPKVRLHLREMYTADQFDGLLRDKLDVGFVRYDGRGHPAGLRLQALRRDPLLLVMPASHPLAGLPAISLAQCRDEGFVAYPDSAGTGLKDNVRLLCARAGFVPRVAQEAGEAITQIGLVAAGLGVAILPAPLDCVRIAGVRYLPLLDEDAFLVMAAATREDEQSPRVLRFIDGLAALAG</sequence>
<dbReference type="GO" id="GO:0032993">
    <property type="term" value="C:protein-DNA complex"/>
    <property type="evidence" value="ECO:0007669"/>
    <property type="project" value="TreeGrafter"/>
</dbReference>
<dbReference type="GO" id="GO:0003677">
    <property type="term" value="F:DNA binding"/>
    <property type="evidence" value="ECO:0007669"/>
    <property type="project" value="UniProtKB-KW"/>
</dbReference>
<dbReference type="SUPFAM" id="SSF46785">
    <property type="entry name" value="Winged helix' DNA-binding domain"/>
    <property type="match status" value="1"/>
</dbReference>
<keyword evidence="4" id="KW-0804">Transcription</keyword>
<dbReference type="AlphaFoldDB" id="A0A516SDB3"/>
<dbReference type="InterPro" id="IPR000847">
    <property type="entry name" value="LysR_HTH_N"/>
</dbReference>
<dbReference type="PROSITE" id="PS50931">
    <property type="entry name" value="HTH_LYSR"/>
    <property type="match status" value="1"/>
</dbReference>
<dbReference type="FunFam" id="1.10.10.10:FF:000001">
    <property type="entry name" value="LysR family transcriptional regulator"/>
    <property type="match status" value="1"/>
</dbReference>
<accession>A0A516SDB3</accession>
<evidence type="ECO:0000313" key="6">
    <source>
        <dbReference type="EMBL" id="QDQ26147.1"/>
    </source>
</evidence>
<keyword evidence="2" id="KW-0805">Transcription regulation</keyword>
<dbReference type="Gene3D" id="1.10.10.10">
    <property type="entry name" value="Winged helix-like DNA-binding domain superfamily/Winged helix DNA-binding domain"/>
    <property type="match status" value="1"/>
</dbReference>
<evidence type="ECO:0000256" key="4">
    <source>
        <dbReference type="ARBA" id="ARBA00023163"/>
    </source>
</evidence>
<dbReference type="InterPro" id="IPR036388">
    <property type="entry name" value="WH-like_DNA-bd_sf"/>
</dbReference>
<dbReference type="Pfam" id="PF00126">
    <property type="entry name" value="HTH_1"/>
    <property type="match status" value="1"/>
</dbReference>
<evidence type="ECO:0000256" key="1">
    <source>
        <dbReference type="ARBA" id="ARBA00009437"/>
    </source>
</evidence>
<dbReference type="CDD" id="cd08414">
    <property type="entry name" value="PBP2_LTTR_aromatics_like"/>
    <property type="match status" value="1"/>
</dbReference>
<dbReference type="PRINTS" id="PR00039">
    <property type="entry name" value="HTHLYSR"/>
</dbReference>
<keyword evidence="3" id="KW-0238">DNA-binding</keyword>
<dbReference type="EMBL" id="CP041730">
    <property type="protein sequence ID" value="QDQ26147.1"/>
    <property type="molecule type" value="Genomic_DNA"/>
</dbReference>
<dbReference type="OrthoDB" id="3636008at2"/>
<dbReference type="Gene3D" id="3.40.190.10">
    <property type="entry name" value="Periplasmic binding protein-like II"/>
    <property type="match status" value="2"/>
</dbReference>
<dbReference type="Pfam" id="PF03466">
    <property type="entry name" value="LysR_substrate"/>
    <property type="match status" value="1"/>
</dbReference>
<proteinExistence type="inferred from homology"/>
<dbReference type="SUPFAM" id="SSF53850">
    <property type="entry name" value="Periplasmic binding protein-like II"/>
    <property type="match status" value="1"/>
</dbReference>
<evidence type="ECO:0000259" key="5">
    <source>
        <dbReference type="PROSITE" id="PS50931"/>
    </source>
</evidence>
<name>A0A516SDB3_9NEIS</name>
<dbReference type="RefSeq" id="WP_144277546.1">
    <property type="nucleotide sequence ID" value="NZ_CP041730.1"/>
</dbReference>
<comment type="similarity">
    <text evidence="1">Belongs to the LysR transcriptional regulatory family.</text>
</comment>
<gene>
    <name evidence="6" type="ORF">FNU76_07135</name>
</gene>
<dbReference type="KEGG" id="cari:FNU76_07135"/>
<dbReference type="PANTHER" id="PTHR30346">
    <property type="entry name" value="TRANSCRIPTIONAL DUAL REGULATOR HCAR-RELATED"/>
    <property type="match status" value="1"/>
</dbReference>
<dbReference type="PANTHER" id="PTHR30346:SF17">
    <property type="entry name" value="LYSR FAMILY TRANSCRIPTIONAL REGULATOR"/>
    <property type="match status" value="1"/>
</dbReference>
<evidence type="ECO:0000256" key="3">
    <source>
        <dbReference type="ARBA" id="ARBA00023125"/>
    </source>
</evidence>
<dbReference type="InterPro" id="IPR036390">
    <property type="entry name" value="WH_DNA-bd_sf"/>
</dbReference>
<evidence type="ECO:0000256" key="2">
    <source>
        <dbReference type="ARBA" id="ARBA00023015"/>
    </source>
</evidence>
<evidence type="ECO:0000313" key="7">
    <source>
        <dbReference type="Proteomes" id="UP000317550"/>
    </source>
</evidence>
<organism evidence="6 7">
    <name type="scientific">Chitinimonas arctica</name>
    <dbReference type="NCBI Taxonomy" id="2594795"/>
    <lineage>
        <taxon>Bacteria</taxon>
        <taxon>Pseudomonadati</taxon>
        <taxon>Pseudomonadota</taxon>
        <taxon>Betaproteobacteria</taxon>
        <taxon>Neisseriales</taxon>
        <taxon>Chitinibacteraceae</taxon>
        <taxon>Chitinimonas</taxon>
    </lineage>
</organism>
<feature type="domain" description="HTH lysR-type" evidence="5">
    <location>
        <begin position="1"/>
        <end position="58"/>
    </location>
</feature>
<keyword evidence="7" id="KW-1185">Reference proteome</keyword>
<dbReference type="InterPro" id="IPR005119">
    <property type="entry name" value="LysR_subst-bd"/>
</dbReference>
<dbReference type="GO" id="GO:0003700">
    <property type="term" value="F:DNA-binding transcription factor activity"/>
    <property type="evidence" value="ECO:0007669"/>
    <property type="project" value="InterPro"/>
</dbReference>
<protein>
    <submittedName>
        <fullName evidence="6">LysR family transcriptional regulator</fullName>
    </submittedName>
</protein>
<reference evidence="7" key="1">
    <citation type="submission" date="2019-07" db="EMBL/GenBank/DDBJ databases">
        <title>Chitinimonas sp. nov., isolated from Ny-Alesund, arctica soil.</title>
        <authorList>
            <person name="Xu Q."/>
            <person name="Peng F."/>
        </authorList>
    </citation>
    <scope>NUCLEOTIDE SEQUENCE [LARGE SCALE GENOMIC DNA]</scope>
    <source>
        <strain evidence="7">R3-44</strain>
    </source>
</reference>
<dbReference type="Proteomes" id="UP000317550">
    <property type="component" value="Chromosome"/>
</dbReference>